<feature type="region of interest" description="Disordered" evidence="1">
    <location>
        <begin position="136"/>
        <end position="171"/>
    </location>
</feature>
<dbReference type="AlphaFoldDB" id="A0AAV3XG69"/>
<feature type="compositionally biased region" description="Acidic residues" evidence="1">
    <location>
        <begin position="152"/>
        <end position="164"/>
    </location>
</feature>
<name>A0AAV3XG69_9CYAN</name>
<evidence type="ECO:0000313" key="3">
    <source>
        <dbReference type="Proteomes" id="UP001050975"/>
    </source>
</evidence>
<dbReference type="EMBL" id="BLAY01000115">
    <property type="protein sequence ID" value="GET41253.1"/>
    <property type="molecule type" value="Genomic_DNA"/>
</dbReference>
<dbReference type="RefSeq" id="WP_226587472.1">
    <property type="nucleotide sequence ID" value="NZ_BLAY01000115.1"/>
</dbReference>
<keyword evidence="3" id="KW-1185">Reference proteome</keyword>
<accession>A0AAV3XG69</accession>
<sequence length="171" mass="19433">MNGSGEFQIKLSENFEREQQKLIRVHYRKNPAAAAKFIELIQQFIIILSINPRPRPPLGHLEPWPKGTNCAGWELWKLEFKMPTLRGAAGQGRLIYLINTVQKQVVLVWIYTHAEFEKRPPDQNLKRLLGEIIESDNVSDESNSSTQLQEGEIAEQEVGDEESSDGCSSDS</sequence>
<protein>
    <submittedName>
        <fullName evidence="2">Uncharacterized protein</fullName>
    </submittedName>
</protein>
<proteinExistence type="predicted"/>
<gene>
    <name evidence="2" type="ORF">MiSe_60650</name>
</gene>
<dbReference type="Proteomes" id="UP001050975">
    <property type="component" value="Unassembled WGS sequence"/>
</dbReference>
<organism evidence="2 3">
    <name type="scientific">Microseira wollei NIES-4236</name>
    <dbReference type="NCBI Taxonomy" id="2530354"/>
    <lineage>
        <taxon>Bacteria</taxon>
        <taxon>Bacillati</taxon>
        <taxon>Cyanobacteriota</taxon>
        <taxon>Cyanophyceae</taxon>
        <taxon>Oscillatoriophycideae</taxon>
        <taxon>Aerosakkonematales</taxon>
        <taxon>Aerosakkonemataceae</taxon>
        <taxon>Microseira</taxon>
    </lineage>
</organism>
<evidence type="ECO:0000313" key="2">
    <source>
        <dbReference type="EMBL" id="GET41253.1"/>
    </source>
</evidence>
<comment type="caution">
    <text evidence="2">The sequence shown here is derived from an EMBL/GenBank/DDBJ whole genome shotgun (WGS) entry which is preliminary data.</text>
</comment>
<evidence type="ECO:0000256" key="1">
    <source>
        <dbReference type="SAM" id="MobiDB-lite"/>
    </source>
</evidence>
<reference evidence="2" key="1">
    <citation type="submission" date="2019-10" db="EMBL/GenBank/DDBJ databases">
        <title>Draft genome sequece of Microseira wollei NIES-4236.</title>
        <authorList>
            <person name="Yamaguchi H."/>
            <person name="Suzuki S."/>
            <person name="Kawachi M."/>
        </authorList>
    </citation>
    <scope>NUCLEOTIDE SEQUENCE</scope>
    <source>
        <strain evidence="2">NIES-4236</strain>
    </source>
</reference>